<dbReference type="PANTHER" id="PTHR39321">
    <property type="entry name" value="NICOTINATE-NUCLEOTIDE ADENYLYLTRANSFERASE-RELATED"/>
    <property type="match status" value="1"/>
</dbReference>
<dbReference type="HAMAP" id="MF_00244">
    <property type="entry name" value="NaMN_adenylyltr"/>
    <property type="match status" value="1"/>
</dbReference>
<dbReference type="EC" id="2.7.7.18" evidence="11"/>
<reference evidence="13 14" key="1">
    <citation type="submission" date="2018-11" db="EMBL/GenBank/DDBJ databases">
        <title>Genomic Encyclopedia of Type Strains, Phase IV (KMG-IV): sequencing the most valuable type-strain genomes for metagenomic binning, comparative biology and taxonomic classification.</title>
        <authorList>
            <person name="Goeker M."/>
        </authorList>
    </citation>
    <scope>NUCLEOTIDE SEQUENCE [LARGE SCALE GENOMIC DNA]</scope>
    <source>
        <strain evidence="13 14">DSM 16974</strain>
    </source>
</reference>
<dbReference type="NCBIfam" id="NF000840">
    <property type="entry name" value="PRK00071.1-3"/>
    <property type="match status" value="1"/>
</dbReference>
<comment type="catalytic activity">
    <reaction evidence="10 11">
        <text>nicotinate beta-D-ribonucleotide + ATP + H(+) = deamido-NAD(+) + diphosphate</text>
        <dbReference type="Rhea" id="RHEA:22860"/>
        <dbReference type="ChEBI" id="CHEBI:15378"/>
        <dbReference type="ChEBI" id="CHEBI:30616"/>
        <dbReference type="ChEBI" id="CHEBI:33019"/>
        <dbReference type="ChEBI" id="CHEBI:57502"/>
        <dbReference type="ChEBI" id="CHEBI:58437"/>
        <dbReference type="EC" id="2.7.7.18"/>
    </reaction>
</comment>
<dbReference type="CDD" id="cd02165">
    <property type="entry name" value="NMNAT"/>
    <property type="match status" value="1"/>
</dbReference>
<dbReference type="PANTHER" id="PTHR39321:SF3">
    <property type="entry name" value="PHOSPHOPANTETHEINE ADENYLYLTRANSFERASE"/>
    <property type="match status" value="1"/>
</dbReference>
<dbReference type="UniPathway" id="UPA00253">
    <property type="reaction ID" value="UER00332"/>
</dbReference>
<comment type="caution">
    <text evidence="13">The sequence shown here is derived from an EMBL/GenBank/DDBJ whole genome shotgun (WGS) entry which is preliminary data.</text>
</comment>
<dbReference type="Pfam" id="PF01467">
    <property type="entry name" value="CTP_transf_like"/>
    <property type="match status" value="1"/>
</dbReference>
<comment type="pathway">
    <text evidence="2 11">Cofactor biosynthesis; NAD(+) biosynthesis; deamido-NAD(+) from nicotinate D-ribonucleotide: step 1/1.</text>
</comment>
<evidence type="ECO:0000256" key="10">
    <source>
        <dbReference type="ARBA" id="ARBA00048721"/>
    </source>
</evidence>
<evidence type="ECO:0000256" key="9">
    <source>
        <dbReference type="ARBA" id="ARBA00023027"/>
    </source>
</evidence>
<keyword evidence="5 11" id="KW-0808">Transferase</keyword>
<evidence type="ECO:0000259" key="12">
    <source>
        <dbReference type="Pfam" id="PF01467"/>
    </source>
</evidence>
<dbReference type="NCBIfam" id="TIGR00125">
    <property type="entry name" value="cyt_tran_rel"/>
    <property type="match status" value="1"/>
</dbReference>
<evidence type="ECO:0000256" key="6">
    <source>
        <dbReference type="ARBA" id="ARBA00022695"/>
    </source>
</evidence>
<keyword evidence="4 11" id="KW-0662">Pyridine nucleotide biosynthesis</keyword>
<gene>
    <name evidence="11" type="primary">nadD</name>
    <name evidence="13" type="ORF">EDC38_1651</name>
</gene>
<keyword evidence="9 11" id="KW-0520">NAD</keyword>
<dbReference type="InterPro" id="IPR004821">
    <property type="entry name" value="Cyt_trans-like"/>
</dbReference>
<evidence type="ECO:0000256" key="11">
    <source>
        <dbReference type="HAMAP-Rule" id="MF_00244"/>
    </source>
</evidence>
<evidence type="ECO:0000256" key="2">
    <source>
        <dbReference type="ARBA" id="ARBA00005019"/>
    </source>
</evidence>
<dbReference type="GO" id="GO:0009435">
    <property type="term" value="P:NAD+ biosynthetic process"/>
    <property type="evidence" value="ECO:0007669"/>
    <property type="project" value="UniProtKB-UniRule"/>
</dbReference>
<dbReference type="Gene3D" id="3.40.50.620">
    <property type="entry name" value="HUPs"/>
    <property type="match status" value="1"/>
</dbReference>
<keyword evidence="8 11" id="KW-0067">ATP-binding</keyword>
<dbReference type="InterPro" id="IPR014729">
    <property type="entry name" value="Rossmann-like_a/b/a_fold"/>
</dbReference>
<keyword evidence="7 11" id="KW-0547">Nucleotide-binding</keyword>
<dbReference type="EMBL" id="RJUK01000001">
    <property type="protein sequence ID" value="ROQ21030.1"/>
    <property type="molecule type" value="Genomic_DNA"/>
</dbReference>
<name>A0A3N1P2R7_9GAMM</name>
<protein>
    <recommendedName>
        <fullName evidence="11">Probable nicotinate-nucleotide adenylyltransferase</fullName>
        <ecNumber evidence="11">2.7.7.18</ecNumber>
    </recommendedName>
    <alternativeName>
        <fullName evidence="11">Deamido-NAD(+) diphosphorylase</fullName>
    </alternativeName>
    <alternativeName>
        <fullName evidence="11">Deamido-NAD(+) pyrophosphorylase</fullName>
    </alternativeName>
    <alternativeName>
        <fullName evidence="11">Nicotinate mononucleotide adenylyltransferase</fullName>
        <shortName evidence="11">NaMN adenylyltransferase</shortName>
    </alternativeName>
</protein>
<dbReference type="RefSeq" id="WP_123638081.1">
    <property type="nucleotide sequence ID" value="NZ_RJUK01000001.1"/>
</dbReference>
<keyword evidence="6 11" id="KW-0548">Nucleotidyltransferase</keyword>
<sequence>MTQAIGLLGGTFDPIHLGHLRMALEAGETLALDEVRLLPCHQPPHRATPDVSSVERTEMLRLALADCPSLVLDDRELHRDGPSYTLDTLKSLRAELGPAVPLIWILGCDAFLGLEQWHGWRELLDWGHLLVIARPGWELPSRGPLAEWLSEHQVAPEALTASPAGAIGVQALRLLPISATEIRSLIQAGHSPQFLLPDAVWQYIRDNNLYRACA</sequence>
<comment type="function">
    <text evidence="1 11">Catalyzes the reversible adenylation of nicotinate mononucleotide (NaMN) to nicotinic acid adenine dinucleotide (NaAD).</text>
</comment>
<dbReference type="GO" id="GO:0004515">
    <property type="term" value="F:nicotinate-nucleotide adenylyltransferase activity"/>
    <property type="evidence" value="ECO:0007669"/>
    <property type="project" value="UniProtKB-UniRule"/>
</dbReference>
<dbReference type="GO" id="GO:0005524">
    <property type="term" value="F:ATP binding"/>
    <property type="evidence" value="ECO:0007669"/>
    <property type="project" value="UniProtKB-KW"/>
</dbReference>
<evidence type="ECO:0000313" key="13">
    <source>
        <dbReference type="EMBL" id="ROQ21030.1"/>
    </source>
</evidence>
<evidence type="ECO:0000256" key="5">
    <source>
        <dbReference type="ARBA" id="ARBA00022679"/>
    </source>
</evidence>
<dbReference type="OrthoDB" id="5295945at2"/>
<evidence type="ECO:0000256" key="7">
    <source>
        <dbReference type="ARBA" id="ARBA00022741"/>
    </source>
</evidence>
<dbReference type="NCBIfam" id="TIGR00482">
    <property type="entry name" value="nicotinate (nicotinamide) nucleotide adenylyltransferase"/>
    <property type="match status" value="1"/>
</dbReference>
<dbReference type="InterPro" id="IPR005248">
    <property type="entry name" value="NadD/NMNAT"/>
</dbReference>
<evidence type="ECO:0000256" key="8">
    <source>
        <dbReference type="ARBA" id="ARBA00022840"/>
    </source>
</evidence>
<dbReference type="Proteomes" id="UP000273643">
    <property type="component" value="Unassembled WGS sequence"/>
</dbReference>
<dbReference type="AlphaFoldDB" id="A0A3N1P2R7"/>
<comment type="similarity">
    <text evidence="3 11">Belongs to the NadD family.</text>
</comment>
<dbReference type="SUPFAM" id="SSF52374">
    <property type="entry name" value="Nucleotidylyl transferase"/>
    <property type="match status" value="1"/>
</dbReference>
<keyword evidence="14" id="KW-1185">Reference proteome</keyword>
<evidence type="ECO:0000256" key="3">
    <source>
        <dbReference type="ARBA" id="ARBA00009014"/>
    </source>
</evidence>
<accession>A0A3N1P2R7</accession>
<proteinExistence type="inferred from homology"/>
<evidence type="ECO:0000256" key="4">
    <source>
        <dbReference type="ARBA" id="ARBA00022642"/>
    </source>
</evidence>
<organism evidence="13 14">
    <name type="scientific">Marinimicrobium koreense</name>
    <dbReference type="NCBI Taxonomy" id="306545"/>
    <lineage>
        <taxon>Bacteria</taxon>
        <taxon>Pseudomonadati</taxon>
        <taxon>Pseudomonadota</taxon>
        <taxon>Gammaproteobacteria</taxon>
        <taxon>Cellvibrionales</taxon>
        <taxon>Cellvibrionaceae</taxon>
        <taxon>Marinimicrobium</taxon>
    </lineage>
</organism>
<dbReference type="NCBIfam" id="NF000839">
    <property type="entry name" value="PRK00071.1-1"/>
    <property type="match status" value="1"/>
</dbReference>
<evidence type="ECO:0000313" key="14">
    <source>
        <dbReference type="Proteomes" id="UP000273643"/>
    </source>
</evidence>
<feature type="domain" description="Cytidyltransferase-like" evidence="12">
    <location>
        <begin position="7"/>
        <end position="183"/>
    </location>
</feature>
<evidence type="ECO:0000256" key="1">
    <source>
        <dbReference type="ARBA" id="ARBA00002324"/>
    </source>
</evidence>